<dbReference type="InterPro" id="IPR051880">
    <property type="entry name" value="GPC_Orphan_Receptors"/>
</dbReference>
<feature type="transmembrane region" description="Helical" evidence="11">
    <location>
        <begin position="178"/>
        <end position="202"/>
    </location>
</feature>
<dbReference type="GO" id="GO:0048598">
    <property type="term" value="P:embryonic morphogenesis"/>
    <property type="evidence" value="ECO:0007669"/>
    <property type="project" value="InterPro"/>
</dbReference>
<evidence type="ECO:0000256" key="9">
    <source>
        <dbReference type="ARBA" id="ARBA00023224"/>
    </source>
</evidence>
<feature type="transmembrane region" description="Helical" evidence="11">
    <location>
        <begin position="131"/>
        <end position="151"/>
    </location>
</feature>
<keyword evidence="7" id="KW-0675">Receptor</keyword>
<dbReference type="Gene3D" id="1.20.1070.10">
    <property type="entry name" value="Rhodopsin 7-helix transmembrane proteins"/>
    <property type="match status" value="1"/>
</dbReference>
<evidence type="ECO:0000256" key="10">
    <source>
        <dbReference type="SAM" id="MobiDB-lite"/>
    </source>
</evidence>
<feature type="transmembrane region" description="Helical" evidence="11">
    <location>
        <begin position="12"/>
        <end position="40"/>
    </location>
</feature>
<feature type="transmembrane region" description="Helical" evidence="11">
    <location>
        <begin position="52"/>
        <end position="73"/>
    </location>
</feature>
<feature type="domain" description="G-protein coupled receptors family 1 profile" evidence="12">
    <location>
        <begin position="32"/>
        <end position="280"/>
    </location>
</feature>
<keyword evidence="3 11" id="KW-0812">Transmembrane</keyword>
<keyword evidence="9" id="KW-0807">Transducer</keyword>
<comment type="caution">
    <text evidence="13">The sequence shown here is derived from an EMBL/GenBank/DDBJ whole genome shotgun (WGS) entry which is preliminary data.</text>
</comment>
<keyword evidence="2" id="KW-1003">Cell membrane</keyword>
<gene>
    <name evidence="13" type="ORF">F2P81_021343</name>
</gene>
<feature type="transmembrane region" description="Helical" evidence="11">
    <location>
        <begin position="93"/>
        <end position="111"/>
    </location>
</feature>
<evidence type="ECO:0000259" key="12">
    <source>
        <dbReference type="PROSITE" id="PS50262"/>
    </source>
</evidence>
<evidence type="ECO:0000256" key="3">
    <source>
        <dbReference type="ARBA" id="ARBA00022692"/>
    </source>
</evidence>
<keyword evidence="5" id="KW-0297">G-protein coupled receptor</keyword>
<evidence type="ECO:0000256" key="8">
    <source>
        <dbReference type="ARBA" id="ARBA00023180"/>
    </source>
</evidence>
<dbReference type="EMBL" id="VEVO01000019">
    <property type="protein sequence ID" value="KAF0026606.1"/>
    <property type="molecule type" value="Genomic_DNA"/>
</dbReference>
<keyword evidence="6 11" id="KW-0472">Membrane</keyword>
<proteinExistence type="predicted"/>
<keyword evidence="4 11" id="KW-1133">Transmembrane helix</keyword>
<evidence type="ECO:0000256" key="4">
    <source>
        <dbReference type="ARBA" id="ARBA00022989"/>
    </source>
</evidence>
<evidence type="ECO:0000256" key="11">
    <source>
        <dbReference type="SAM" id="Phobius"/>
    </source>
</evidence>
<evidence type="ECO:0000313" key="13">
    <source>
        <dbReference type="EMBL" id="KAF0026606.1"/>
    </source>
</evidence>
<dbReference type="Pfam" id="PF00001">
    <property type="entry name" value="7tm_1"/>
    <property type="match status" value="1"/>
</dbReference>
<dbReference type="InterPro" id="IPR024887">
    <property type="entry name" value="Ashwin"/>
</dbReference>
<dbReference type="PANTHER" id="PTHR24245">
    <property type="entry name" value="G-PROTEIN COUPLED RECEPTOR"/>
    <property type="match status" value="1"/>
</dbReference>
<comment type="subcellular location">
    <subcellularLocation>
        <location evidence="1">Cell membrane</location>
        <topology evidence="1">Multi-pass membrane protein</topology>
    </subcellularLocation>
</comment>
<evidence type="ECO:0000256" key="5">
    <source>
        <dbReference type="ARBA" id="ARBA00023040"/>
    </source>
</evidence>
<accession>A0A6A4RV42</accession>
<sequence>MPSEDTTPLISVTLRVTLAAIMIFMITIGFLGNAIVCLIVYQKPAMRSAINLLLATLAFSDIMLSLLCMPFTAVTVATADWSFGSGFCRASIMLYWLFVFEGVSILLIISVDRFLIIVQRQDKLTPHRAKLLIAGSWVLSLCVSLPSVVGWRTGVAGIGGAWAPQCVLGYSESLADRAYTVLLAVAVFFVPFAVMLYSYMCILNTVRHNTLRIHNHTSEHSCLPALNQVSKMRLSGLQRPPQVKVDMSFKTRAFTTILILFVGFSVCWLPHTVVSLLAVFSRQFYYSSVFYPACQDTPPARSCCCDLTRCMTGADEPSNMATSTGPDLKATGTSNVDLLLHPELLSEEFMQLLLSEKNVSTRVCGSRDRLTELFLRHVIPLPQRTLPNSRWGRRVEKSRGTAAGHRSDRYSNEHNRKRPLIVFDGSSSQSGSLKVKKPEATNVSTGITERLKPPPAANLPNPIRKLSGDASSSSVHRSTDTANLKREANGSVGT</sequence>
<dbReference type="PRINTS" id="PR00237">
    <property type="entry name" value="GPCRRHODOPSN"/>
</dbReference>
<dbReference type="Pfam" id="PF15323">
    <property type="entry name" value="Ashwin"/>
    <property type="match status" value="1"/>
</dbReference>
<feature type="compositionally biased region" description="Basic and acidic residues" evidence="10">
    <location>
        <begin position="393"/>
        <end position="414"/>
    </location>
</feature>
<dbReference type="PROSITE" id="PS50262">
    <property type="entry name" value="G_PROTEIN_RECEP_F1_2"/>
    <property type="match status" value="1"/>
</dbReference>
<dbReference type="PANTHER" id="PTHR24245:SF4">
    <property type="entry name" value="G-PROTEIN COUPLED RECEPTOR 45-RELATED"/>
    <property type="match status" value="1"/>
</dbReference>
<keyword evidence="8" id="KW-0325">Glycoprotein</keyword>
<evidence type="ECO:0000256" key="7">
    <source>
        <dbReference type="ARBA" id="ARBA00023170"/>
    </source>
</evidence>
<dbReference type="GO" id="GO:0004930">
    <property type="term" value="F:G protein-coupled receptor activity"/>
    <property type="evidence" value="ECO:0007669"/>
    <property type="project" value="UniProtKB-KW"/>
</dbReference>
<dbReference type="GO" id="GO:0072669">
    <property type="term" value="C:tRNA-splicing ligase complex"/>
    <property type="evidence" value="ECO:0007669"/>
    <property type="project" value="InterPro"/>
</dbReference>
<dbReference type="InterPro" id="IPR017452">
    <property type="entry name" value="GPCR_Rhodpsn_7TM"/>
</dbReference>
<dbReference type="FunFam" id="1.20.1070.10:FF:000080">
    <property type="entry name" value="probable G-protein coupled receptor 63"/>
    <property type="match status" value="1"/>
</dbReference>
<feature type="region of interest" description="Disordered" evidence="10">
    <location>
        <begin position="390"/>
        <end position="494"/>
    </location>
</feature>
<feature type="compositionally biased region" description="Basic and acidic residues" evidence="10">
    <location>
        <begin position="477"/>
        <end position="488"/>
    </location>
</feature>
<evidence type="ECO:0000256" key="1">
    <source>
        <dbReference type="ARBA" id="ARBA00004651"/>
    </source>
</evidence>
<dbReference type="InterPro" id="IPR000276">
    <property type="entry name" value="GPCR_Rhodpsn"/>
</dbReference>
<evidence type="ECO:0000313" key="14">
    <source>
        <dbReference type="Proteomes" id="UP000438429"/>
    </source>
</evidence>
<dbReference type="GO" id="GO:0005886">
    <property type="term" value="C:plasma membrane"/>
    <property type="evidence" value="ECO:0007669"/>
    <property type="project" value="UniProtKB-SubCell"/>
</dbReference>
<evidence type="ECO:0000256" key="6">
    <source>
        <dbReference type="ARBA" id="ARBA00023136"/>
    </source>
</evidence>
<name>A0A6A4RV42_SCOMX</name>
<reference evidence="13 14" key="1">
    <citation type="submission" date="2019-06" db="EMBL/GenBank/DDBJ databases">
        <title>Draft genomes of female and male turbot (Scophthalmus maximus).</title>
        <authorList>
            <person name="Xu H."/>
            <person name="Xu X.-W."/>
            <person name="Shao C."/>
            <person name="Chen S."/>
        </authorList>
    </citation>
    <scope>NUCLEOTIDE SEQUENCE [LARGE SCALE GENOMIC DNA]</scope>
    <source>
        <strain evidence="13">Ysfricsl-2016a</strain>
        <tissue evidence="13">Blood</tissue>
    </source>
</reference>
<dbReference type="SUPFAM" id="SSF81321">
    <property type="entry name" value="Family A G protein-coupled receptor-like"/>
    <property type="match status" value="1"/>
</dbReference>
<feature type="transmembrane region" description="Helical" evidence="11">
    <location>
        <begin position="257"/>
        <end position="280"/>
    </location>
</feature>
<dbReference type="AlphaFoldDB" id="A0A6A4RV42"/>
<dbReference type="Proteomes" id="UP000438429">
    <property type="component" value="Unassembled WGS sequence"/>
</dbReference>
<protein>
    <recommendedName>
        <fullName evidence="12">G-protein coupled receptors family 1 profile domain-containing protein</fullName>
    </recommendedName>
</protein>
<organism evidence="13 14">
    <name type="scientific">Scophthalmus maximus</name>
    <name type="common">Turbot</name>
    <name type="synonym">Psetta maxima</name>
    <dbReference type="NCBI Taxonomy" id="52904"/>
    <lineage>
        <taxon>Eukaryota</taxon>
        <taxon>Metazoa</taxon>
        <taxon>Chordata</taxon>
        <taxon>Craniata</taxon>
        <taxon>Vertebrata</taxon>
        <taxon>Euteleostomi</taxon>
        <taxon>Actinopterygii</taxon>
        <taxon>Neopterygii</taxon>
        <taxon>Teleostei</taxon>
        <taxon>Neoteleostei</taxon>
        <taxon>Acanthomorphata</taxon>
        <taxon>Carangaria</taxon>
        <taxon>Pleuronectiformes</taxon>
        <taxon>Pleuronectoidei</taxon>
        <taxon>Scophthalmidae</taxon>
        <taxon>Scophthalmus</taxon>
    </lineage>
</organism>
<evidence type="ECO:0000256" key="2">
    <source>
        <dbReference type="ARBA" id="ARBA00022475"/>
    </source>
</evidence>